<keyword evidence="2" id="KW-0472">Membrane</keyword>
<proteinExistence type="predicted"/>
<name>A0A6C0CFE8_9ZZZZ</name>
<evidence type="ECO:0000313" key="3">
    <source>
        <dbReference type="EMBL" id="QHT03486.1"/>
    </source>
</evidence>
<keyword evidence="2" id="KW-0812">Transmembrane</keyword>
<accession>A0A6C0CFE8</accession>
<protein>
    <submittedName>
        <fullName evidence="3">Uncharacterized protein</fullName>
    </submittedName>
</protein>
<feature type="region of interest" description="Disordered" evidence="1">
    <location>
        <begin position="35"/>
        <end position="57"/>
    </location>
</feature>
<reference evidence="3" key="1">
    <citation type="journal article" date="2020" name="Nature">
        <title>Giant virus diversity and host interactions through global metagenomics.</title>
        <authorList>
            <person name="Schulz F."/>
            <person name="Roux S."/>
            <person name="Paez-Espino D."/>
            <person name="Jungbluth S."/>
            <person name="Walsh D.A."/>
            <person name="Denef V.J."/>
            <person name="McMahon K.D."/>
            <person name="Konstantinidis K.T."/>
            <person name="Eloe-Fadrosh E.A."/>
            <person name="Kyrpides N.C."/>
            <person name="Woyke T."/>
        </authorList>
    </citation>
    <scope>NUCLEOTIDE SEQUENCE</scope>
    <source>
        <strain evidence="3">GVMAG-M-3300021079-18</strain>
    </source>
</reference>
<organism evidence="3">
    <name type="scientific">viral metagenome</name>
    <dbReference type="NCBI Taxonomy" id="1070528"/>
    <lineage>
        <taxon>unclassified sequences</taxon>
        <taxon>metagenomes</taxon>
        <taxon>organismal metagenomes</taxon>
    </lineage>
</organism>
<dbReference type="EMBL" id="MN739412">
    <property type="protein sequence ID" value="QHT03486.1"/>
    <property type="molecule type" value="Genomic_DNA"/>
</dbReference>
<evidence type="ECO:0000256" key="2">
    <source>
        <dbReference type="SAM" id="Phobius"/>
    </source>
</evidence>
<sequence length="100" mass="10956">MYETIFFAISSAIYHLYMVAVVGFVALQFGWIGKPNEKKDDSQKESSQKEKPQAGDLLNNLMGGLMKQMGPILEQSMARAENPAAAIEEAATSKPAVNFD</sequence>
<dbReference type="AlphaFoldDB" id="A0A6C0CFE8"/>
<feature type="compositionally biased region" description="Basic and acidic residues" evidence="1">
    <location>
        <begin position="35"/>
        <end position="53"/>
    </location>
</feature>
<evidence type="ECO:0000256" key="1">
    <source>
        <dbReference type="SAM" id="MobiDB-lite"/>
    </source>
</evidence>
<keyword evidence="2" id="KW-1133">Transmembrane helix</keyword>
<feature type="transmembrane region" description="Helical" evidence="2">
    <location>
        <begin position="12"/>
        <end position="32"/>
    </location>
</feature>